<sequence>MSANAPSIPQEIVGTIISWLSDQKDTLLGASLVSQSFLAPCQALLFRNIDILGEGPNKLHKLRHSLERNPAIATYARSVRLQVTRSLVADPDLPWILDQFKILSKLSIDSRAPAPVDWKDFSGDLQRSVLECLRLPTITSLSARFITTLPLSIFQDSQSLRRLNFTGIQFPVPVLDHSDTSAHKPPPLRLEALSLSCSSFKEADTIPFYDLIIRAPRLFTFEDIAELDVEVWEKTLLPIKHVLRSSNSVLTILSLALRGPHDLDLSCLSGVCGITISVDLTPIHLEGTGSPPERFLSMTRTLGTINSPSFKWMRLLLEVDGPNLRKVDWSELDEVLTNLRRSGTLERLTIEIEYPMFWDPFLDNWEIREEDVVPLLPKYNSTRGLLKIMECI</sequence>
<organism evidence="1 2">
    <name type="scientific">Pluteus cervinus</name>
    <dbReference type="NCBI Taxonomy" id="181527"/>
    <lineage>
        <taxon>Eukaryota</taxon>
        <taxon>Fungi</taxon>
        <taxon>Dikarya</taxon>
        <taxon>Basidiomycota</taxon>
        <taxon>Agaricomycotina</taxon>
        <taxon>Agaricomycetes</taxon>
        <taxon>Agaricomycetidae</taxon>
        <taxon>Agaricales</taxon>
        <taxon>Pluteineae</taxon>
        <taxon>Pluteaceae</taxon>
        <taxon>Pluteus</taxon>
    </lineage>
</organism>
<proteinExistence type="predicted"/>
<accession>A0ACD3AFG2</accession>
<gene>
    <name evidence="1" type="ORF">BDN72DRAFT_846708</name>
</gene>
<evidence type="ECO:0000313" key="2">
    <source>
        <dbReference type="Proteomes" id="UP000308600"/>
    </source>
</evidence>
<reference evidence="1 2" key="1">
    <citation type="journal article" date="2019" name="Nat. Ecol. Evol.">
        <title>Megaphylogeny resolves global patterns of mushroom evolution.</title>
        <authorList>
            <person name="Varga T."/>
            <person name="Krizsan K."/>
            <person name="Foldi C."/>
            <person name="Dima B."/>
            <person name="Sanchez-Garcia M."/>
            <person name="Sanchez-Ramirez S."/>
            <person name="Szollosi G.J."/>
            <person name="Szarkandi J.G."/>
            <person name="Papp V."/>
            <person name="Albert L."/>
            <person name="Andreopoulos W."/>
            <person name="Angelini C."/>
            <person name="Antonin V."/>
            <person name="Barry K.W."/>
            <person name="Bougher N.L."/>
            <person name="Buchanan P."/>
            <person name="Buyck B."/>
            <person name="Bense V."/>
            <person name="Catcheside P."/>
            <person name="Chovatia M."/>
            <person name="Cooper J."/>
            <person name="Damon W."/>
            <person name="Desjardin D."/>
            <person name="Finy P."/>
            <person name="Geml J."/>
            <person name="Haridas S."/>
            <person name="Hughes K."/>
            <person name="Justo A."/>
            <person name="Karasinski D."/>
            <person name="Kautmanova I."/>
            <person name="Kiss B."/>
            <person name="Kocsube S."/>
            <person name="Kotiranta H."/>
            <person name="LaButti K.M."/>
            <person name="Lechner B.E."/>
            <person name="Liimatainen K."/>
            <person name="Lipzen A."/>
            <person name="Lukacs Z."/>
            <person name="Mihaltcheva S."/>
            <person name="Morgado L.N."/>
            <person name="Niskanen T."/>
            <person name="Noordeloos M.E."/>
            <person name="Ohm R.A."/>
            <person name="Ortiz-Santana B."/>
            <person name="Ovrebo C."/>
            <person name="Racz N."/>
            <person name="Riley R."/>
            <person name="Savchenko A."/>
            <person name="Shiryaev A."/>
            <person name="Soop K."/>
            <person name="Spirin V."/>
            <person name="Szebenyi C."/>
            <person name="Tomsovsky M."/>
            <person name="Tulloss R.E."/>
            <person name="Uehling J."/>
            <person name="Grigoriev I.V."/>
            <person name="Vagvolgyi C."/>
            <person name="Papp T."/>
            <person name="Martin F.M."/>
            <person name="Miettinen O."/>
            <person name="Hibbett D.S."/>
            <person name="Nagy L.G."/>
        </authorList>
    </citation>
    <scope>NUCLEOTIDE SEQUENCE [LARGE SCALE GENOMIC DNA]</scope>
    <source>
        <strain evidence="1 2">NL-1719</strain>
    </source>
</reference>
<protein>
    <submittedName>
        <fullName evidence="1">Uncharacterized protein</fullName>
    </submittedName>
</protein>
<keyword evidence="2" id="KW-1185">Reference proteome</keyword>
<dbReference type="EMBL" id="ML208481">
    <property type="protein sequence ID" value="TFK64286.1"/>
    <property type="molecule type" value="Genomic_DNA"/>
</dbReference>
<name>A0ACD3AFG2_9AGAR</name>
<dbReference type="Proteomes" id="UP000308600">
    <property type="component" value="Unassembled WGS sequence"/>
</dbReference>
<evidence type="ECO:0000313" key="1">
    <source>
        <dbReference type="EMBL" id="TFK64286.1"/>
    </source>
</evidence>